<dbReference type="Pfam" id="PF04679">
    <property type="entry name" value="DNA_ligase_A_C"/>
    <property type="match status" value="1"/>
</dbReference>
<dbReference type="EC" id="6.5.1.1" evidence="2"/>
<keyword evidence="9" id="KW-0227">DNA damage</keyword>
<evidence type="ECO:0000256" key="5">
    <source>
        <dbReference type="ARBA" id="ARBA00022695"/>
    </source>
</evidence>
<dbReference type="GO" id="GO:0004527">
    <property type="term" value="F:exonuclease activity"/>
    <property type="evidence" value="ECO:0007669"/>
    <property type="project" value="UniProtKB-KW"/>
</dbReference>
<evidence type="ECO:0000256" key="17">
    <source>
        <dbReference type="ARBA" id="ARBA00023211"/>
    </source>
</evidence>
<keyword evidence="17" id="KW-0464">Manganese</keyword>
<dbReference type="InterPro" id="IPR014146">
    <property type="entry name" value="LigD_ligase_dom"/>
</dbReference>
<dbReference type="CDD" id="cd07971">
    <property type="entry name" value="OBF_DNA_ligase_LigD"/>
    <property type="match status" value="1"/>
</dbReference>
<dbReference type="GO" id="GO:0046872">
    <property type="term" value="F:metal ion binding"/>
    <property type="evidence" value="ECO:0007669"/>
    <property type="project" value="UniProtKB-KW"/>
</dbReference>
<dbReference type="Pfam" id="PF21686">
    <property type="entry name" value="LigD_Prim-Pol"/>
    <property type="match status" value="1"/>
</dbReference>
<dbReference type="InterPro" id="IPR012310">
    <property type="entry name" value="DNA_ligase_ATP-dep_cent"/>
</dbReference>
<keyword evidence="14" id="KW-0238">DNA-binding</keyword>
<evidence type="ECO:0000256" key="21">
    <source>
        <dbReference type="ARBA" id="ARBA00049981"/>
    </source>
</evidence>
<gene>
    <name evidence="24" type="ordered locus">Bcav_0653</name>
</gene>
<comment type="cofactor">
    <cofactor evidence="1">
        <name>Mn(2+)</name>
        <dbReference type="ChEBI" id="CHEBI:29035"/>
    </cofactor>
</comment>
<dbReference type="InterPro" id="IPR033649">
    <property type="entry name" value="MtLigD_Pol-like"/>
</dbReference>
<evidence type="ECO:0000256" key="13">
    <source>
        <dbReference type="ARBA" id="ARBA00022932"/>
    </source>
</evidence>
<keyword evidence="13" id="KW-0239">DNA-directed DNA polymerase</keyword>
<dbReference type="NCBIfam" id="TIGR02779">
    <property type="entry name" value="NHEJ_ligase_lig"/>
    <property type="match status" value="1"/>
</dbReference>
<protein>
    <recommendedName>
        <fullName evidence="2">DNA ligase (ATP)</fullName>
        <ecNumber evidence="2">6.5.1.1</ecNumber>
    </recommendedName>
    <alternativeName>
        <fullName evidence="19">NHEJ DNA polymerase</fullName>
    </alternativeName>
</protein>
<dbReference type="AlphaFoldDB" id="C5BY21"/>
<dbReference type="RefSeq" id="WP_012725695.1">
    <property type="nucleotide sequence ID" value="NC_012669.1"/>
</dbReference>
<keyword evidence="6" id="KW-0540">Nuclease</keyword>
<evidence type="ECO:0000256" key="2">
    <source>
        <dbReference type="ARBA" id="ARBA00012727"/>
    </source>
</evidence>
<evidence type="ECO:0000259" key="23">
    <source>
        <dbReference type="PROSITE" id="PS50160"/>
    </source>
</evidence>
<feature type="domain" description="ATP-dependent DNA ligase family profile" evidence="23">
    <location>
        <begin position="600"/>
        <end position="727"/>
    </location>
</feature>
<dbReference type="CDD" id="cd07906">
    <property type="entry name" value="Adenylation_DNA_ligase_LigD_LigC"/>
    <property type="match status" value="1"/>
</dbReference>
<evidence type="ECO:0000256" key="3">
    <source>
        <dbReference type="ARBA" id="ARBA00022598"/>
    </source>
</evidence>
<keyword evidence="3" id="KW-0436">Ligase</keyword>
<evidence type="ECO:0000256" key="20">
    <source>
        <dbReference type="ARBA" id="ARBA00034003"/>
    </source>
</evidence>
<organism evidence="24 25">
    <name type="scientific">Beutenbergia cavernae (strain ATCC BAA-8 / DSM 12333 / CCUG 43141 / JCM 11478 / NBRC 16432 / NCIMB 13614 / HKI 0122)</name>
    <dbReference type="NCBI Taxonomy" id="471853"/>
    <lineage>
        <taxon>Bacteria</taxon>
        <taxon>Bacillati</taxon>
        <taxon>Actinomycetota</taxon>
        <taxon>Actinomycetes</taxon>
        <taxon>Micrococcales</taxon>
        <taxon>Beutenbergiaceae</taxon>
        <taxon>Beutenbergia</taxon>
    </lineage>
</organism>
<dbReference type="OrthoDB" id="9802472at2"/>
<dbReference type="PANTHER" id="PTHR42705">
    <property type="entry name" value="BIFUNCTIONAL NON-HOMOLOGOUS END JOINING PROTEIN LIGD"/>
    <property type="match status" value="1"/>
</dbReference>
<dbReference type="PROSITE" id="PS50160">
    <property type="entry name" value="DNA_LIGASE_A3"/>
    <property type="match status" value="1"/>
</dbReference>
<keyword evidence="15" id="KW-0233">DNA recombination</keyword>
<keyword evidence="25" id="KW-1185">Reference proteome</keyword>
<dbReference type="EMBL" id="CP001618">
    <property type="protein sequence ID" value="ACQ78915.1"/>
    <property type="molecule type" value="Genomic_DNA"/>
</dbReference>
<keyword evidence="16" id="KW-0234">DNA repair</keyword>
<evidence type="ECO:0000256" key="8">
    <source>
        <dbReference type="ARBA" id="ARBA00022741"/>
    </source>
</evidence>
<dbReference type="eggNOG" id="COG1793">
    <property type="taxonomic scope" value="Bacteria"/>
</dbReference>
<sequence>MAAGDGGARVRVDGRVLSLTNLDKVLFPATGTTKAELIDYYRRIAPVMIPHLAGRAVTRKRWPNGVETEPFFTKNLDSGTPDWVPRRGIVHHERTSTYPLVEDTATLVWLAQMASIELHVPQWRFPPGDSPFVLDGSATRPDRFVLDLDPGPGVGLAQCAEVALAAKGYLDDVGLAAIPVTSGSKGLHLYATIHGVSSEQASAFAKELAGHLAEDLPQLVVTQMKRSLRDGKVFVDYSQNNAAKTTVSPYSVRGRDQPWVAAPRTWGELGEPGLAHLELGEVLERAADGDLLAPLLPPDPLSTYRAKRDSARTPEPVPFAAPVAAPAGDPRFVIQEHHARRLHWDLRLEHDGVLASWAVPRGVPTTTGHNRLAVHTEDHPMEYLTFHGSIPKGEYGGGEMTVWDTGTYTPEKFRDDEVIFVLHGQRVQGRFALIRTDPGRGGGKEQWLLHLMKDQSGVATSPEKRAHAVVDAPDAAADDGAHISLSDAVEPRRIAPDLRPMLATAGQVGDGDYPAREWAFEPKWDGYRALVRFSARGVALQSRSGRDFTQEFAELAVVPEELAAHAGVLDAEIVALDAAGRPSFHALQERGTGARPAMRLLVFDVLHLDGTSLVNKRYSDRRQVLLALPLPAADPDHLGREERDVGGWRRSVTIGTSVRAALRASAEARLEGVIAKRLDARYLPGRRGHAWVKLKHSLDAEVVIGGWRPGQGRRAGGIGSLLLGVPDDDGGLRYVGKVGTGFTDAALDALLATLEPRERTTSPFTTEVPRVEAKVAHWVRPDVVGEVTFDSWTDDGVLRAARWRGLRPDKAPADLA</sequence>
<dbReference type="Gene3D" id="2.40.50.140">
    <property type="entry name" value="Nucleic acid-binding proteins"/>
    <property type="match status" value="1"/>
</dbReference>
<dbReference type="SUPFAM" id="SSF50249">
    <property type="entry name" value="Nucleic acid-binding proteins"/>
    <property type="match status" value="1"/>
</dbReference>
<evidence type="ECO:0000256" key="1">
    <source>
        <dbReference type="ARBA" id="ARBA00001936"/>
    </source>
</evidence>
<evidence type="ECO:0000256" key="10">
    <source>
        <dbReference type="ARBA" id="ARBA00022801"/>
    </source>
</evidence>
<comment type="similarity">
    <text evidence="22">In the N-terminal section; belongs to the LigD polymerase family.</text>
</comment>
<comment type="catalytic activity">
    <reaction evidence="20">
        <text>ATP + (deoxyribonucleotide)n-3'-hydroxyl + 5'-phospho-(deoxyribonucleotide)m = (deoxyribonucleotide)n+m + AMP + diphosphate.</text>
        <dbReference type="EC" id="6.5.1.1"/>
    </reaction>
</comment>
<keyword evidence="5" id="KW-0548">Nucleotidyltransferase</keyword>
<evidence type="ECO:0000256" key="15">
    <source>
        <dbReference type="ARBA" id="ARBA00023172"/>
    </source>
</evidence>
<proteinExistence type="inferred from homology"/>
<evidence type="ECO:0000313" key="25">
    <source>
        <dbReference type="Proteomes" id="UP000007962"/>
    </source>
</evidence>
<keyword evidence="8" id="KW-0547">Nucleotide-binding</keyword>
<dbReference type="Gene3D" id="3.30.1490.70">
    <property type="match status" value="1"/>
</dbReference>
<keyword evidence="18" id="KW-0511">Multifunctional enzyme</keyword>
<dbReference type="Proteomes" id="UP000007962">
    <property type="component" value="Chromosome"/>
</dbReference>
<keyword evidence="4" id="KW-0808">Transferase</keyword>
<dbReference type="InterPro" id="IPR012340">
    <property type="entry name" value="NA-bd_OB-fold"/>
</dbReference>
<dbReference type="HOGENOM" id="CLU_008325_2_1_11"/>
<dbReference type="GO" id="GO:0005524">
    <property type="term" value="F:ATP binding"/>
    <property type="evidence" value="ECO:0007669"/>
    <property type="project" value="UniProtKB-KW"/>
</dbReference>
<evidence type="ECO:0000256" key="14">
    <source>
        <dbReference type="ARBA" id="ARBA00023125"/>
    </source>
</evidence>
<evidence type="ECO:0000256" key="22">
    <source>
        <dbReference type="ARBA" id="ARBA00049990"/>
    </source>
</evidence>
<evidence type="ECO:0000256" key="7">
    <source>
        <dbReference type="ARBA" id="ARBA00022723"/>
    </source>
</evidence>
<dbReference type="eggNOG" id="COG3285">
    <property type="taxonomic scope" value="Bacteria"/>
</dbReference>
<keyword evidence="11" id="KW-0269">Exonuclease</keyword>
<dbReference type="InterPro" id="IPR014145">
    <property type="entry name" value="LigD_pol_dom"/>
</dbReference>
<evidence type="ECO:0000256" key="16">
    <source>
        <dbReference type="ARBA" id="ARBA00023204"/>
    </source>
</evidence>
<dbReference type="PANTHER" id="PTHR42705:SF2">
    <property type="entry name" value="BIFUNCTIONAL NON-HOMOLOGOUS END JOINING PROTEIN LIGD"/>
    <property type="match status" value="1"/>
</dbReference>
<dbReference type="GO" id="GO:0006310">
    <property type="term" value="P:DNA recombination"/>
    <property type="evidence" value="ECO:0007669"/>
    <property type="project" value="UniProtKB-KW"/>
</dbReference>
<evidence type="ECO:0000256" key="11">
    <source>
        <dbReference type="ARBA" id="ARBA00022839"/>
    </source>
</evidence>
<evidence type="ECO:0000256" key="18">
    <source>
        <dbReference type="ARBA" id="ARBA00023268"/>
    </source>
</evidence>
<dbReference type="GO" id="GO:0003910">
    <property type="term" value="F:DNA ligase (ATP) activity"/>
    <property type="evidence" value="ECO:0007669"/>
    <property type="project" value="UniProtKB-EC"/>
</dbReference>
<evidence type="ECO:0000256" key="9">
    <source>
        <dbReference type="ARBA" id="ARBA00022763"/>
    </source>
</evidence>
<dbReference type="InterPro" id="IPR052171">
    <property type="entry name" value="NHEJ_LigD"/>
</dbReference>
<dbReference type="NCBIfam" id="TIGR02777">
    <property type="entry name" value="LigD_PE_dom"/>
    <property type="match status" value="1"/>
</dbReference>
<evidence type="ECO:0000313" key="24">
    <source>
        <dbReference type="EMBL" id="ACQ78915.1"/>
    </source>
</evidence>
<name>C5BY21_BEUC1</name>
<dbReference type="InterPro" id="IPR014144">
    <property type="entry name" value="LigD_PE_domain"/>
</dbReference>
<dbReference type="Pfam" id="PF01068">
    <property type="entry name" value="DNA_ligase_A_M"/>
    <property type="match status" value="1"/>
</dbReference>
<dbReference type="KEGG" id="bcv:Bcav_0653"/>
<dbReference type="InterPro" id="IPR012309">
    <property type="entry name" value="DNA_ligase_ATP-dep_C"/>
</dbReference>
<evidence type="ECO:0000256" key="4">
    <source>
        <dbReference type="ARBA" id="ARBA00022679"/>
    </source>
</evidence>
<dbReference type="GO" id="GO:0006281">
    <property type="term" value="P:DNA repair"/>
    <property type="evidence" value="ECO:0007669"/>
    <property type="project" value="UniProtKB-KW"/>
</dbReference>
<dbReference type="NCBIfam" id="NF007210">
    <property type="entry name" value="PRK09632.1"/>
    <property type="match status" value="1"/>
</dbReference>
<accession>C5BY21</accession>
<dbReference type="Gene3D" id="3.30.470.30">
    <property type="entry name" value="DNA ligase/mRNA capping enzyme"/>
    <property type="match status" value="1"/>
</dbReference>
<comment type="similarity">
    <text evidence="21">In the C-terminal section; belongs to the ATP-dependent DNA ligase family.</text>
</comment>
<dbReference type="SUPFAM" id="SSF56091">
    <property type="entry name" value="DNA ligase/mRNA capping enzyme, catalytic domain"/>
    <property type="match status" value="1"/>
</dbReference>
<keyword evidence="10" id="KW-0378">Hydrolase</keyword>
<dbReference type="GO" id="GO:0003677">
    <property type="term" value="F:DNA binding"/>
    <property type="evidence" value="ECO:0007669"/>
    <property type="project" value="UniProtKB-KW"/>
</dbReference>
<evidence type="ECO:0000256" key="19">
    <source>
        <dbReference type="ARBA" id="ARBA00029943"/>
    </source>
</evidence>
<evidence type="ECO:0000256" key="6">
    <source>
        <dbReference type="ARBA" id="ARBA00022722"/>
    </source>
</evidence>
<keyword evidence="12" id="KW-0067">ATP-binding</keyword>
<dbReference type="STRING" id="471853.Bcav_0653"/>
<reference evidence="24 25" key="1">
    <citation type="journal article" date="2009" name="Stand. Genomic Sci.">
        <title>Complete genome sequence of Beutenbergia cavernae type strain (HKI 0122).</title>
        <authorList>
            <person name="Land M."/>
            <person name="Pukall R."/>
            <person name="Abt B."/>
            <person name="Goker M."/>
            <person name="Rohde M."/>
            <person name="Glavina Del Rio T."/>
            <person name="Tice H."/>
            <person name="Copeland A."/>
            <person name="Cheng J.F."/>
            <person name="Lucas S."/>
            <person name="Chen F."/>
            <person name="Nolan M."/>
            <person name="Bruce D."/>
            <person name="Goodwin L."/>
            <person name="Pitluck S."/>
            <person name="Ivanova N."/>
            <person name="Mavromatis K."/>
            <person name="Ovchinnikova G."/>
            <person name="Pati A."/>
            <person name="Chen A."/>
            <person name="Palaniappan K."/>
            <person name="Hauser L."/>
            <person name="Chang Y.J."/>
            <person name="Jefferies C.C."/>
            <person name="Saunders E."/>
            <person name="Brettin T."/>
            <person name="Detter J.C."/>
            <person name="Han C."/>
            <person name="Chain P."/>
            <person name="Bristow J."/>
            <person name="Eisen J.A."/>
            <person name="Markowitz V."/>
            <person name="Hugenholtz P."/>
            <person name="Kyrpides N.C."/>
            <person name="Klenk H.P."/>
            <person name="Lapidus A."/>
        </authorList>
    </citation>
    <scope>NUCLEOTIDE SEQUENCE [LARGE SCALE GENOMIC DNA]</scope>
    <source>
        <strain evidence="25">ATCC BAA-8 / DSM 12333 / NBRC 16432</strain>
    </source>
</reference>
<dbReference type="Pfam" id="PF13298">
    <property type="entry name" value="LigD_N"/>
    <property type="match status" value="1"/>
</dbReference>
<dbReference type="GO" id="GO:0003887">
    <property type="term" value="F:DNA-directed DNA polymerase activity"/>
    <property type="evidence" value="ECO:0007669"/>
    <property type="project" value="UniProtKB-KW"/>
</dbReference>
<dbReference type="CDD" id="cd04863">
    <property type="entry name" value="MtLigD_Pol_like"/>
    <property type="match status" value="1"/>
</dbReference>
<dbReference type="NCBIfam" id="TIGR02778">
    <property type="entry name" value="ligD_pol"/>
    <property type="match status" value="1"/>
</dbReference>
<keyword evidence="7" id="KW-0479">Metal-binding</keyword>
<dbReference type="Gene3D" id="3.90.920.10">
    <property type="entry name" value="DNA primase, PRIM domain"/>
    <property type="match status" value="1"/>
</dbReference>
<evidence type="ECO:0000256" key="12">
    <source>
        <dbReference type="ARBA" id="ARBA00022840"/>
    </source>
</evidence>